<feature type="compositionally biased region" description="Basic and acidic residues" evidence="4">
    <location>
        <begin position="183"/>
        <end position="219"/>
    </location>
</feature>
<dbReference type="AlphaFoldDB" id="B9W6I4"/>
<evidence type="ECO:0000313" key="6">
    <source>
        <dbReference type="CGD" id="CAL0000165781"/>
    </source>
</evidence>
<dbReference type="HOGENOM" id="CLU_063749_0_0_1"/>
<reference evidence="7 8" key="1">
    <citation type="journal article" date="2009" name="Genome Res.">
        <title>Comparative genomics of the fungal pathogens Candida dubliniensis and Candida albicans.</title>
        <authorList>
            <person name="Jackson A.P."/>
            <person name="Gamble J.A."/>
            <person name="Yeomans T."/>
            <person name="Moran G.P."/>
            <person name="Saunders D."/>
            <person name="Harris D."/>
            <person name="Aslett M."/>
            <person name="Barrell J.F."/>
            <person name="Butler G."/>
            <person name="Citiulo F."/>
            <person name="Coleman D.C."/>
            <person name="de Groot P.W.J."/>
            <person name="Goodwin T.J."/>
            <person name="Quail M.A."/>
            <person name="McQuillan J."/>
            <person name="Munro C.A."/>
            <person name="Pain A."/>
            <person name="Poulter R.T."/>
            <person name="Rajandream M.A."/>
            <person name="Renauld H."/>
            <person name="Spiering M.J."/>
            <person name="Tivey A."/>
            <person name="Gow N.A.R."/>
            <person name="Barrell B."/>
            <person name="Sullivan D.J."/>
            <person name="Berriman M."/>
        </authorList>
    </citation>
    <scope>NUCLEOTIDE SEQUENCE [LARGE SCALE GENOMIC DNA]</scope>
    <source>
        <strain evidence="8">CD36 / ATCC MYA-646 / CBS 7987 / NCPF 3949 / NRRL Y-17841</strain>
    </source>
</reference>
<keyword evidence="8" id="KW-1185">Reference proteome</keyword>
<dbReference type="InterPro" id="IPR000979">
    <property type="entry name" value="Phosphodiesterase_MJ0936/Vps29"/>
</dbReference>
<evidence type="ECO:0000313" key="8">
    <source>
        <dbReference type="Proteomes" id="UP000002605"/>
    </source>
</evidence>
<evidence type="ECO:0000256" key="3">
    <source>
        <dbReference type="RuleBase" id="RU362040"/>
    </source>
</evidence>
<organism evidence="7 8">
    <name type="scientific">Candida dubliniensis (strain CD36 / ATCC MYA-646 / CBS 7987 / NCPF 3949 / NRRL Y-17841)</name>
    <name type="common">Yeast</name>
    <dbReference type="NCBI Taxonomy" id="573826"/>
    <lineage>
        <taxon>Eukaryota</taxon>
        <taxon>Fungi</taxon>
        <taxon>Dikarya</taxon>
        <taxon>Ascomycota</taxon>
        <taxon>Saccharomycotina</taxon>
        <taxon>Pichiomycetes</taxon>
        <taxon>Debaryomycetaceae</taxon>
        <taxon>Candida/Lodderomyces clade</taxon>
        <taxon>Candida</taxon>
    </lineage>
</organism>
<protein>
    <recommendedName>
        <fullName evidence="2 3">Vacuolar protein sorting-associated protein 29</fullName>
    </recommendedName>
</protein>
<evidence type="ECO:0000313" key="7">
    <source>
        <dbReference type="EMBL" id="CAX44288.1"/>
    </source>
</evidence>
<evidence type="ECO:0000256" key="1">
    <source>
        <dbReference type="ARBA" id="ARBA00005945"/>
    </source>
</evidence>
<evidence type="ECO:0000256" key="2">
    <source>
        <dbReference type="ARBA" id="ARBA00017767"/>
    </source>
</evidence>
<feature type="compositionally biased region" description="Acidic residues" evidence="4">
    <location>
        <begin position="166"/>
        <end position="182"/>
    </location>
</feature>
<evidence type="ECO:0000256" key="4">
    <source>
        <dbReference type="SAM" id="MobiDB-lite"/>
    </source>
</evidence>
<dbReference type="RefSeq" id="XP_002416705.1">
    <property type="nucleotide sequence ID" value="XM_002416660.1"/>
</dbReference>
<dbReference type="KEGG" id="cdu:CD36_00260"/>
<sequence>MLTLAIGDIFVPERAVDLPSKFRKLLAPQPNNTPSNSKINQVICLGNITNSSTILQFLTNISPQFNLVKGEFDNPVVLSQQLSLLNKNSNIPLYNRFVHDNLKIGYTNGFQVMPRGDPLALSAFARELDVDVLIWGSTHKVEAYTLDGKFFINPGSATGAFGFDWPENDDEEEEEEQEEDTSKDDREKSNKGVEENEDNPENHDSNTKETKDPESKAENDTSTSVSDFKQSLQEVSDINSNIPSFCLLDTHGSTCILYIYTQIDGEVKVDKVTYTKD</sequence>
<dbReference type="GeneID" id="8044237"/>
<comment type="similarity">
    <text evidence="1 3">Belongs to the VPS29 family.</text>
</comment>
<proteinExistence type="inferred from homology"/>
<dbReference type="InterPro" id="IPR024654">
    <property type="entry name" value="Calcineurin-like_PHP_lpxH"/>
</dbReference>
<dbReference type="SUPFAM" id="SSF56300">
    <property type="entry name" value="Metallo-dependent phosphatases"/>
    <property type="match status" value="1"/>
</dbReference>
<gene>
    <name evidence="6" type="ordered locus">Cd36_00260</name>
    <name evidence="7" type="ORF">CD36_00260</name>
</gene>
<dbReference type="FunFam" id="3.60.21.10:FF:000100">
    <property type="entry name" value="Vacuolar protein sorting-associated protein 29"/>
    <property type="match status" value="1"/>
</dbReference>
<evidence type="ECO:0000259" key="5">
    <source>
        <dbReference type="Pfam" id="PF12850"/>
    </source>
</evidence>
<name>B9W6I4_CANDC</name>
<dbReference type="CGD" id="CAL0000165781">
    <property type="gene designation" value="Cd36_00260"/>
</dbReference>
<dbReference type="InterPro" id="IPR029052">
    <property type="entry name" value="Metallo-depent_PP-like"/>
</dbReference>
<dbReference type="NCBIfam" id="TIGR00040">
    <property type="entry name" value="yfcE"/>
    <property type="match status" value="1"/>
</dbReference>
<dbReference type="OrthoDB" id="10258130at2759"/>
<dbReference type="Gene3D" id="3.60.21.10">
    <property type="match status" value="2"/>
</dbReference>
<feature type="region of interest" description="Disordered" evidence="4">
    <location>
        <begin position="161"/>
        <end position="228"/>
    </location>
</feature>
<dbReference type="eggNOG" id="KOG3325">
    <property type="taxonomic scope" value="Eukaryota"/>
</dbReference>
<dbReference type="PANTHER" id="PTHR11124">
    <property type="entry name" value="VACUOLAR SORTING PROTEIN VPS29"/>
    <property type="match status" value="1"/>
</dbReference>
<dbReference type="VEuPathDB" id="FungiDB:CD36_00260"/>
<dbReference type="Proteomes" id="UP000002605">
    <property type="component" value="Chromosome 1"/>
</dbReference>
<dbReference type="EMBL" id="FM992688">
    <property type="protein sequence ID" value="CAX44288.1"/>
    <property type="molecule type" value="Genomic_DNA"/>
</dbReference>
<dbReference type="Pfam" id="PF12850">
    <property type="entry name" value="Metallophos_2"/>
    <property type="match status" value="1"/>
</dbReference>
<feature type="domain" description="Calcineurin-like phosphoesterase" evidence="5">
    <location>
        <begin position="39"/>
        <end position="160"/>
    </location>
</feature>
<accession>B9W6I4</accession>